<accession>V4A448</accession>
<dbReference type="OrthoDB" id="8195376at2759"/>
<dbReference type="AlphaFoldDB" id="V4A448"/>
<keyword evidence="2" id="KW-1185">Reference proteome</keyword>
<name>V4A448_LOTGI</name>
<gene>
    <name evidence="1" type="ORF">LOTGIDRAFT_166042</name>
</gene>
<organism evidence="1 2">
    <name type="scientific">Lottia gigantea</name>
    <name type="common">Giant owl limpet</name>
    <dbReference type="NCBI Taxonomy" id="225164"/>
    <lineage>
        <taxon>Eukaryota</taxon>
        <taxon>Metazoa</taxon>
        <taxon>Spiralia</taxon>
        <taxon>Lophotrochozoa</taxon>
        <taxon>Mollusca</taxon>
        <taxon>Gastropoda</taxon>
        <taxon>Patellogastropoda</taxon>
        <taxon>Lottioidea</taxon>
        <taxon>Lottiidae</taxon>
        <taxon>Lottia</taxon>
    </lineage>
</organism>
<dbReference type="GeneID" id="20240246"/>
<dbReference type="CTD" id="20240246"/>
<dbReference type="RefSeq" id="XP_009061335.1">
    <property type="nucleotide sequence ID" value="XM_009063087.1"/>
</dbReference>
<evidence type="ECO:0000313" key="1">
    <source>
        <dbReference type="EMBL" id="ESO88021.1"/>
    </source>
</evidence>
<dbReference type="KEGG" id="lgi:LOTGIDRAFT_166042"/>
<reference evidence="1 2" key="1">
    <citation type="journal article" date="2013" name="Nature">
        <title>Insights into bilaterian evolution from three spiralian genomes.</title>
        <authorList>
            <person name="Simakov O."/>
            <person name="Marletaz F."/>
            <person name="Cho S.J."/>
            <person name="Edsinger-Gonzales E."/>
            <person name="Havlak P."/>
            <person name="Hellsten U."/>
            <person name="Kuo D.H."/>
            <person name="Larsson T."/>
            <person name="Lv J."/>
            <person name="Arendt D."/>
            <person name="Savage R."/>
            <person name="Osoegawa K."/>
            <person name="de Jong P."/>
            <person name="Grimwood J."/>
            <person name="Chapman J.A."/>
            <person name="Shapiro H."/>
            <person name="Aerts A."/>
            <person name="Otillar R.P."/>
            <person name="Terry A.Y."/>
            <person name="Boore J.L."/>
            <person name="Grigoriev I.V."/>
            <person name="Lindberg D.R."/>
            <person name="Seaver E.C."/>
            <person name="Weisblat D.A."/>
            <person name="Putnam N.H."/>
            <person name="Rokhsar D.S."/>
        </authorList>
    </citation>
    <scope>NUCLEOTIDE SEQUENCE [LARGE SCALE GENOMIC DNA]</scope>
</reference>
<dbReference type="Proteomes" id="UP000030746">
    <property type="component" value="Unassembled WGS sequence"/>
</dbReference>
<evidence type="ECO:0000313" key="2">
    <source>
        <dbReference type="Proteomes" id="UP000030746"/>
    </source>
</evidence>
<dbReference type="HOGENOM" id="CLU_1512318_0_0_1"/>
<dbReference type="EMBL" id="KB202793">
    <property type="protein sequence ID" value="ESO88021.1"/>
    <property type="molecule type" value="Genomic_DNA"/>
</dbReference>
<sequence length="178" mass="20166">MATRTKGSSSEFSFIQRKTFKDISLEPDETFPGFCNKVKREAKHCAFKCDSPTCTAESTAIRDQIIIGTSNNNISEEALLRDWNLTDLCQKGMAMESAARGGIEIAGETLNRVGQYSYNSLLKSKQSEKARKPTSNQRVLSCFYCGNNFSTSIDQHRSRCSARNMQEMFKNWTFFFCL</sequence>
<proteinExistence type="predicted"/>
<protein>
    <submittedName>
        <fullName evidence="1">Uncharacterized protein</fullName>
    </submittedName>
</protein>